<name>A0A198GMI1_9GAMM</name>
<keyword evidence="4" id="KW-1185">Reference proteome</keyword>
<keyword evidence="1" id="KW-0732">Signal</keyword>
<sequence length="135" mass="14696">MLKKMVGFLFLATAMMALSACGDKKDEAGQAAVEFVQAVGNADGEKAVSLMYFGDAEKEPAVEQMKGKFKLIIAEAGKKIKEEGGFSKVEVVKVEYGEDKNTATVTLRTVLKNGEEKTEPQDMIKVDGKWKVSIK</sequence>
<feature type="domain" description="DUF4878" evidence="2">
    <location>
        <begin position="20"/>
        <end position="132"/>
    </location>
</feature>
<feature type="signal peptide" evidence="1">
    <location>
        <begin position="1"/>
        <end position="19"/>
    </location>
</feature>
<dbReference type="RefSeq" id="WP_066746119.1">
    <property type="nucleotide sequence ID" value="NZ_LXEN01000015.1"/>
</dbReference>
<dbReference type="Pfam" id="PF12870">
    <property type="entry name" value="DUF4878"/>
    <property type="match status" value="1"/>
</dbReference>
<gene>
    <name evidence="3" type="ORF">M983_0358</name>
</gene>
<feature type="chain" id="PRO_5008279157" description="DUF4878 domain-containing protein" evidence="1">
    <location>
        <begin position="20"/>
        <end position="135"/>
    </location>
</feature>
<dbReference type="InterPro" id="IPR024267">
    <property type="entry name" value="DUF4878"/>
</dbReference>
<protein>
    <recommendedName>
        <fullName evidence="2">DUF4878 domain-containing protein</fullName>
    </recommendedName>
</protein>
<evidence type="ECO:0000259" key="2">
    <source>
        <dbReference type="Pfam" id="PF12870"/>
    </source>
</evidence>
<proteinExistence type="predicted"/>
<evidence type="ECO:0000256" key="1">
    <source>
        <dbReference type="SAM" id="SignalP"/>
    </source>
</evidence>
<organism evidence="3 4">
    <name type="scientific">Proteus myxofaciens ATCC 19692</name>
    <dbReference type="NCBI Taxonomy" id="1354337"/>
    <lineage>
        <taxon>Bacteria</taxon>
        <taxon>Pseudomonadati</taxon>
        <taxon>Pseudomonadota</taxon>
        <taxon>Gammaproteobacteria</taxon>
        <taxon>Enterobacterales</taxon>
        <taxon>Morganellaceae</taxon>
        <taxon>Proteus</taxon>
    </lineage>
</organism>
<accession>A0A198GMI1</accession>
<dbReference type="Proteomes" id="UP000094023">
    <property type="component" value="Unassembled WGS sequence"/>
</dbReference>
<evidence type="ECO:0000313" key="4">
    <source>
        <dbReference type="Proteomes" id="UP000094023"/>
    </source>
</evidence>
<dbReference type="OrthoDB" id="6465799at2"/>
<dbReference type="EMBL" id="LXEN01000015">
    <property type="protein sequence ID" value="OAT37401.1"/>
    <property type="molecule type" value="Genomic_DNA"/>
</dbReference>
<comment type="caution">
    <text evidence="3">The sequence shown here is derived from an EMBL/GenBank/DDBJ whole genome shotgun (WGS) entry which is preliminary data.</text>
</comment>
<reference evidence="3 4" key="1">
    <citation type="submission" date="2016-04" db="EMBL/GenBank/DDBJ databases">
        <title>ATOL: Assembling a taxonomically balanced genome-scale reconstruction of the evolutionary history of the Enterobacteriaceae.</title>
        <authorList>
            <person name="Plunkett G.III."/>
            <person name="Neeno-Eckwall E.C."/>
            <person name="Glasner J.D."/>
            <person name="Perna N.T."/>
        </authorList>
    </citation>
    <scope>NUCLEOTIDE SEQUENCE [LARGE SCALE GENOMIC DNA]</scope>
    <source>
        <strain evidence="3 4">ATCC 19692</strain>
    </source>
</reference>
<dbReference type="Gene3D" id="3.10.450.50">
    <property type="match status" value="1"/>
</dbReference>
<dbReference type="PROSITE" id="PS51257">
    <property type="entry name" value="PROKAR_LIPOPROTEIN"/>
    <property type="match status" value="1"/>
</dbReference>
<evidence type="ECO:0000313" key="3">
    <source>
        <dbReference type="EMBL" id="OAT37401.1"/>
    </source>
</evidence>
<dbReference type="AlphaFoldDB" id="A0A198GMI1"/>